<dbReference type="EMBL" id="CAJGYM010000005">
    <property type="protein sequence ID" value="CAD6187102.1"/>
    <property type="molecule type" value="Genomic_DNA"/>
</dbReference>
<dbReference type="Proteomes" id="UP000835052">
    <property type="component" value="Unassembled WGS sequence"/>
</dbReference>
<reference evidence="1" key="1">
    <citation type="submission" date="2020-10" db="EMBL/GenBank/DDBJ databases">
        <authorList>
            <person name="Kikuchi T."/>
        </authorList>
    </citation>
    <scope>NUCLEOTIDE SEQUENCE</scope>
    <source>
        <strain evidence="1">NKZ352</strain>
    </source>
</reference>
<comment type="caution">
    <text evidence="1">The sequence shown here is derived from an EMBL/GenBank/DDBJ whole genome shotgun (WGS) entry which is preliminary data.</text>
</comment>
<name>A0A8S1GW63_9PELO</name>
<keyword evidence="2" id="KW-1185">Reference proteome</keyword>
<evidence type="ECO:0000313" key="1">
    <source>
        <dbReference type="EMBL" id="CAD6187102.1"/>
    </source>
</evidence>
<organism evidence="1 2">
    <name type="scientific">Caenorhabditis auriculariae</name>
    <dbReference type="NCBI Taxonomy" id="2777116"/>
    <lineage>
        <taxon>Eukaryota</taxon>
        <taxon>Metazoa</taxon>
        <taxon>Ecdysozoa</taxon>
        <taxon>Nematoda</taxon>
        <taxon>Chromadorea</taxon>
        <taxon>Rhabditida</taxon>
        <taxon>Rhabditina</taxon>
        <taxon>Rhabditomorpha</taxon>
        <taxon>Rhabditoidea</taxon>
        <taxon>Rhabditidae</taxon>
        <taxon>Peloderinae</taxon>
        <taxon>Caenorhabditis</taxon>
    </lineage>
</organism>
<dbReference type="AlphaFoldDB" id="A0A8S1GW63"/>
<evidence type="ECO:0000313" key="2">
    <source>
        <dbReference type="Proteomes" id="UP000835052"/>
    </source>
</evidence>
<accession>A0A8S1GW63</accession>
<gene>
    <name evidence="1" type="ORF">CAUJ_LOCUS3021</name>
</gene>
<sequence length="80" mass="8563">MKYIPGQPPPPPQGHLNDNTAAAVSNLLIRTVATSGSPPLSLFLAFLPTAAEKFRSFVVVSLFRLLAGRFDDLNLGKELG</sequence>
<proteinExistence type="predicted"/>
<protein>
    <submittedName>
        <fullName evidence="1">Uncharacterized protein</fullName>
    </submittedName>
</protein>